<feature type="domain" description="ABC3 transporter permease C-terminal" evidence="8">
    <location>
        <begin position="265"/>
        <end position="389"/>
    </location>
</feature>
<feature type="transmembrane region" description="Helical" evidence="7">
    <location>
        <begin position="487"/>
        <end position="515"/>
    </location>
</feature>
<feature type="transmembrane region" description="Helical" evidence="7">
    <location>
        <begin position="28"/>
        <end position="52"/>
    </location>
</feature>
<keyword evidence="6 7" id="KW-0472">Membrane</keyword>
<feature type="transmembrane region" description="Helical" evidence="7">
    <location>
        <begin position="768"/>
        <end position="796"/>
    </location>
</feature>
<evidence type="ECO:0000259" key="8">
    <source>
        <dbReference type="Pfam" id="PF02687"/>
    </source>
</evidence>
<evidence type="ECO:0000313" key="10">
    <source>
        <dbReference type="EMBL" id="TBT85871.1"/>
    </source>
</evidence>
<evidence type="ECO:0000256" key="4">
    <source>
        <dbReference type="ARBA" id="ARBA00022692"/>
    </source>
</evidence>
<feature type="transmembrane region" description="Helical" evidence="7">
    <location>
        <begin position="721"/>
        <end position="747"/>
    </location>
</feature>
<feature type="transmembrane region" description="Helical" evidence="7">
    <location>
        <begin position="360"/>
        <end position="384"/>
    </location>
</feature>
<keyword evidence="11" id="KW-1185">Reference proteome</keyword>
<dbReference type="OrthoDB" id="9780560at2"/>
<dbReference type="RefSeq" id="WP_131167521.1">
    <property type="nucleotide sequence ID" value="NZ_SDMQ01000004.1"/>
</dbReference>
<dbReference type="EMBL" id="SDMQ01000004">
    <property type="protein sequence ID" value="TBT85871.1"/>
    <property type="molecule type" value="Genomic_DNA"/>
</dbReference>
<feature type="transmembrane region" description="Helical" evidence="7">
    <location>
        <begin position="808"/>
        <end position="831"/>
    </location>
</feature>
<evidence type="ECO:0000256" key="6">
    <source>
        <dbReference type="ARBA" id="ARBA00023136"/>
    </source>
</evidence>
<dbReference type="PANTHER" id="PTHR30489">
    <property type="entry name" value="LIPOPROTEIN-RELEASING SYSTEM TRANSMEMBRANE PROTEIN LOLE"/>
    <property type="match status" value="1"/>
</dbReference>
<dbReference type="InterPro" id="IPR025857">
    <property type="entry name" value="MacB_PCD"/>
</dbReference>
<keyword evidence="5 7" id="KW-1133">Transmembrane helix</keyword>
<reference evidence="10 11" key="1">
    <citation type="submission" date="2019-01" db="EMBL/GenBank/DDBJ databases">
        <title>Lactibacter flavus gen. nov., sp. nov., a novel bacterium of the family Propionibacteriaceae isolated from raw milk and dairy products.</title>
        <authorList>
            <person name="Huptas C."/>
            <person name="Wenning M."/>
            <person name="Breitenwieser F."/>
            <person name="Doll E."/>
            <person name="Von Neubeck M."/>
            <person name="Busse H.-J."/>
            <person name="Scherer S."/>
        </authorList>
    </citation>
    <scope>NUCLEOTIDE SEQUENCE [LARGE SCALE GENOMIC DNA]</scope>
    <source>
        <strain evidence="10 11">KCTC 33808</strain>
    </source>
</reference>
<keyword evidence="4 7" id="KW-0812">Transmembrane</keyword>
<keyword evidence="3" id="KW-1003">Cell membrane</keyword>
<dbReference type="Proteomes" id="UP000292373">
    <property type="component" value="Unassembled WGS sequence"/>
</dbReference>
<comment type="caution">
    <text evidence="10">The sequence shown here is derived from an EMBL/GenBank/DDBJ whole genome shotgun (WGS) entry which is preliminary data.</text>
</comment>
<organism evidence="10 11">
    <name type="scientific">Propioniciclava sinopodophylli</name>
    <dbReference type="NCBI Taxonomy" id="1837344"/>
    <lineage>
        <taxon>Bacteria</taxon>
        <taxon>Bacillati</taxon>
        <taxon>Actinomycetota</taxon>
        <taxon>Actinomycetes</taxon>
        <taxon>Propionibacteriales</taxon>
        <taxon>Propionibacteriaceae</taxon>
        <taxon>Propioniciclava</taxon>
    </lineage>
</organism>
<dbReference type="PANTHER" id="PTHR30489:SF0">
    <property type="entry name" value="LIPOPROTEIN-RELEASING SYSTEM TRANSMEMBRANE PROTEIN LOLE"/>
    <property type="match status" value="1"/>
</dbReference>
<evidence type="ECO:0000256" key="7">
    <source>
        <dbReference type="SAM" id="Phobius"/>
    </source>
</evidence>
<feature type="transmembrane region" description="Helical" evidence="7">
    <location>
        <begin position="436"/>
        <end position="466"/>
    </location>
</feature>
<evidence type="ECO:0000256" key="5">
    <source>
        <dbReference type="ARBA" id="ARBA00022989"/>
    </source>
</evidence>
<feature type="transmembrane region" description="Helical" evidence="7">
    <location>
        <begin position="314"/>
        <end position="340"/>
    </location>
</feature>
<feature type="domain" description="MacB-like periplasmic core" evidence="9">
    <location>
        <begin position="27"/>
        <end position="235"/>
    </location>
</feature>
<dbReference type="InterPro" id="IPR003838">
    <property type="entry name" value="ABC3_permease_C"/>
</dbReference>
<sequence length="849" mass="89348">MTRRTRTPWATSIDLAWRYLRGRGLRSALTTLAVALGVMLVFGLNGISPALMEAFTKSMMSAAGRIDVTVGSAFRQPIEVDVLDTVLRTPGIAAASGEVQRPAPLTSRAGLSDAPAMINVVGIDPGPAARVRDLPVEQGRALASGDGDVAVLSSDLAERLAVRVGDELTLPSASGTTRLTIVGLLSTPTVPGQEQLYVPLASAQRLFSLGDRLTVVEASLAPGADRATVEDALRRQLGDRYTVGGLSSNGSLVASMEVAQYAFTLFGVFALATAGFIIANSFRTVIAERRRDIGMLRAIGTPRRVIRRMFLAESLLQGVLGTALGLVLGWLLAAGAFAAMRPIVSQYMRMQIGPPVFEPWTWALAIGLGLLVTVLAAVLPARTASRIAPLEAMRPPVAEVHQAVAGRRALGGAALVMVSVFLLASRVPTWMAVGSVVFLVAIALVTPAVVNPLASAFGSVVELLFAREGALARSNLQRNPARSAATVTAVMLGLASIVAMLTVVASIFSGFMGYIDRSMGSDYLVIPGSIVLQEGNVAAGPRLGAELRAVPGVASVASLRVANGRLDGHDVQVIGIDPVEYPRVASLEWNGSSSDAAFGQLAQGRWLIANGIFASQAGLRTGQAVTLETPNERRTYVVAAVGSDYLNAKLSTIYVSQDVLARDFATTTDLMFLLNLAPGADASAADRAVAKVVDDYPAFTLHSTQEWRAEQQATFNGTLGIFYGLIAVLALPSLLALMNTLAISVLARTREIGMLRAVGATRRQIRRMVMAESILLTLIGIAFGVVSGLWLGYALVVAMSNVGWEMPWSFPFDGVVVTIAVGLVFGVLASVAPARSAARLDVVDALHHE</sequence>
<evidence type="ECO:0000259" key="9">
    <source>
        <dbReference type="Pfam" id="PF12704"/>
    </source>
</evidence>
<feature type="domain" description="MacB-like periplasmic core" evidence="9">
    <location>
        <begin position="483"/>
        <end position="691"/>
    </location>
</feature>
<dbReference type="Pfam" id="PF12704">
    <property type="entry name" value="MacB_PCD"/>
    <property type="match status" value="2"/>
</dbReference>
<evidence type="ECO:0000256" key="1">
    <source>
        <dbReference type="ARBA" id="ARBA00004651"/>
    </source>
</evidence>
<proteinExistence type="inferred from homology"/>
<dbReference type="GO" id="GO:0044874">
    <property type="term" value="P:lipoprotein localization to outer membrane"/>
    <property type="evidence" value="ECO:0007669"/>
    <property type="project" value="TreeGrafter"/>
</dbReference>
<feature type="transmembrane region" description="Helical" evidence="7">
    <location>
        <begin position="405"/>
        <end position="424"/>
    </location>
</feature>
<name>A0A4Q9KEJ1_9ACTN</name>
<gene>
    <name evidence="10" type="ORF">ET989_05295</name>
</gene>
<dbReference type="AlphaFoldDB" id="A0A4Q9KEJ1"/>
<feature type="transmembrane region" description="Helical" evidence="7">
    <location>
        <begin position="261"/>
        <end position="282"/>
    </location>
</feature>
<evidence type="ECO:0000256" key="2">
    <source>
        <dbReference type="ARBA" id="ARBA00005236"/>
    </source>
</evidence>
<dbReference type="InterPro" id="IPR051447">
    <property type="entry name" value="Lipoprotein-release_system"/>
</dbReference>
<dbReference type="Pfam" id="PF02687">
    <property type="entry name" value="FtsX"/>
    <property type="match status" value="2"/>
</dbReference>
<feature type="domain" description="ABC3 transporter permease C-terminal" evidence="8">
    <location>
        <begin position="725"/>
        <end position="840"/>
    </location>
</feature>
<accession>A0A4Q9KEJ1</accession>
<evidence type="ECO:0000256" key="3">
    <source>
        <dbReference type="ARBA" id="ARBA00022475"/>
    </source>
</evidence>
<comment type="similarity">
    <text evidence="2">Belongs to the ABC-4 integral membrane protein family. LolC/E subfamily.</text>
</comment>
<dbReference type="GO" id="GO:0098797">
    <property type="term" value="C:plasma membrane protein complex"/>
    <property type="evidence" value="ECO:0007669"/>
    <property type="project" value="TreeGrafter"/>
</dbReference>
<evidence type="ECO:0000313" key="11">
    <source>
        <dbReference type="Proteomes" id="UP000292373"/>
    </source>
</evidence>
<comment type="subcellular location">
    <subcellularLocation>
        <location evidence="1">Cell membrane</location>
        <topology evidence="1">Multi-pass membrane protein</topology>
    </subcellularLocation>
</comment>
<protein>
    <submittedName>
        <fullName evidence="10">FtsX-like permease family protein</fullName>
    </submittedName>
</protein>